<keyword evidence="12" id="KW-0564">Palmitate</keyword>
<dbReference type="InterPro" id="IPR049712">
    <property type="entry name" value="Poly_export"/>
</dbReference>
<keyword evidence="7 15" id="KW-0732">Signal</keyword>
<dbReference type="GeneID" id="93261390"/>
<evidence type="ECO:0000256" key="2">
    <source>
        <dbReference type="ARBA" id="ARBA00009450"/>
    </source>
</evidence>
<dbReference type="Proteomes" id="UP000248598">
    <property type="component" value="Chromosome 1"/>
</dbReference>
<evidence type="ECO:0000256" key="3">
    <source>
        <dbReference type="ARBA" id="ARBA00022448"/>
    </source>
</evidence>
<evidence type="ECO:0000256" key="1">
    <source>
        <dbReference type="ARBA" id="ARBA00004571"/>
    </source>
</evidence>
<dbReference type="AlphaFoldDB" id="A0AAX2IZU0"/>
<dbReference type="Pfam" id="PF22461">
    <property type="entry name" value="SLBB_2"/>
    <property type="match status" value="1"/>
</dbReference>
<keyword evidence="14" id="KW-0449">Lipoprotein</keyword>
<protein>
    <submittedName>
        <fullName evidence="18">Polysaccharide export protein Wza</fullName>
    </submittedName>
</protein>
<keyword evidence="6" id="KW-0812">Transmembrane</keyword>
<evidence type="ECO:0000256" key="7">
    <source>
        <dbReference type="ARBA" id="ARBA00022729"/>
    </source>
</evidence>
<dbReference type="Gene3D" id="3.10.560.10">
    <property type="entry name" value="Outer membrane lipoprotein wza domain like"/>
    <property type="match status" value="2"/>
</dbReference>
<dbReference type="PANTHER" id="PTHR33619:SF3">
    <property type="entry name" value="POLYSACCHARIDE EXPORT PROTEIN GFCE-RELATED"/>
    <property type="match status" value="1"/>
</dbReference>
<evidence type="ECO:0000256" key="9">
    <source>
        <dbReference type="ARBA" id="ARBA00023065"/>
    </source>
</evidence>
<evidence type="ECO:0000256" key="8">
    <source>
        <dbReference type="ARBA" id="ARBA00023047"/>
    </source>
</evidence>
<feature type="domain" description="Polysaccharide export protein N-terminal" evidence="16">
    <location>
        <begin position="89"/>
        <end position="176"/>
    </location>
</feature>
<evidence type="ECO:0000256" key="15">
    <source>
        <dbReference type="SAM" id="SignalP"/>
    </source>
</evidence>
<evidence type="ECO:0000256" key="12">
    <source>
        <dbReference type="ARBA" id="ARBA00023139"/>
    </source>
</evidence>
<reference evidence="18 19" key="1">
    <citation type="submission" date="2018-06" db="EMBL/GenBank/DDBJ databases">
        <authorList>
            <consortium name="Pathogen Informatics"/>
            <person name="Doyle S."/>
        </authorList>
    </citation>
    <scope>NUCLEOTIDE SEQUENCE [LARGE SCALE GENOMIC DNA]</scope>
    <source>
        <strain evidence="18 19">NCTC10529</strain>
    </source>
</reference>
<dbReference type="GO" id="GO:0009279">
    <property type="term" value="C:cell outer membrane"/>
    <property type="evidence" value="ECO:0007669"/>
    <property type="project" value="UniProtKB-SubCell"/>
</dbReference>
<dbReference type="GO" id="GO:0046930">
    <property type="term" value="C:pore complex"/>
    <property type="evidence" value="ECO:0007669"/>
    <property type="project" value="UniProtKB-KW"/>
</dbReference>
<sequence>MNPTLFTRSVQAALLLLALSACQSLPSTGPSLRQISQMQPESERSQVQAALPPVQIIDIDDAVSLQMAKDNVPQSLTDLAQGKDGAADAVGVGDVLEITLWESPPALLFGGAINSMGSGTAQTVALPAQMVSANGTISVPFLGNIAVKGKTPEQIQQQIVAGLQRKANQPQALVRLTQNNSANATIIRAGRSVRVPLTANRERVLDAVAAVGGVEQEIYNISLQLTRGNQVRVVPLENIAAQPAQNIVLRAGDVLTLQTSPQSFTALGAVGKNQAFNISARGMNLGEAMGAMGGLLDRRSDPRGVFVFRYQTMSSLSPAEQIIWKQRGYAPHMSVPVVYRMDLTQPHSLFWLQRFAMRDKDIIYVANAPVSELQKFLQFVFAPVTTGVGSINGLTN</sequence>
<feature type="signal peptide" evidence="15">
    <location>
        <begin position="1"/>
        <end position="23"/>
    </location>
</feature>
<feature type="domain" description="SLBB" evidence="17">
    <location>
        <begin position="263"/>
        <end position="365"/>
    </location>
</feature>
<keyword evidence="3" id="KW-0813">Transport</keyword>
<dbReference type="InterPro" id="IPR054765">
    <property type="entry name" value="SLBB_dom"/>
</dbReference>
<evidence type="ECO:0000256" key="14">
    <source>
        <dbReference type="ARBA" id="ARBA00023288"/>
    </source>
</evidence>
<dbReference type="GO" id="GO:0015288">
    <property type="term" value="F:porin activity"/>
    <property type="evidence" value="ECO:0007669"/>
    <property type="project" value="UniProtKB-KW"/>
</dbReference>
<keyword evidence="8" id="KW-0625">Polysaccharide transport</keyword>
<comment type="similarity">
    <text evidence="2">Belongs to the BexD/CtrA/VexA family.</text>
</comment>
<dbReference type="Gene3D" id="3.30.1950.10">
    <property type="entry name" value="wza like domain"/>
    <property type="match status" value="1"/>
</dbReference>
<comment type="subcellular location">
    <subcellularLocation>
        <location evidence="1">Cell outer membrane</location>
        <topology evidence="1">Multi-pass membrane protein</topology>
    </subcellularLocation>
</comment>
<evidence type="ECO:0000256" key="11">
    <source>
        <dbReference type="ARBA" id="ARBA00023136"/>
    </source>
</evidence>
<dbReference type="RefSeq" id="WP_003787333.1">
    <property type="nucleotide sequence ID" value="NZ_CP091518.1"/>
</dbReference>
<evidence type="ECO:0000256" key="5">
    <source>
        <dbReference type="ARBA" id="ARBA00022597"/>
    </source>
</evidence>
<dbReference type="GO" id="GO:0015159">
    <property type="term" value="F:polysaccharide transmembrane transporter activity"/>
    <property type="evidence" value="ECO:0007669"/>
    <property type="project" value="InterPro"/>
</dbReference>
<evidence type="ECO:0000256" key="6">
    <source>
        <dbReference type="ARBA" id="ARBA00022692"/>
    </source>
</evidence>
<accession>A0AAX2IZU0</accession>
<evidence type="ECO:0000313" key="18">
    <source>
        <dbReference type="EMBL" id="SQH23910.1"/>
    </source>
</evidence>
<dbReference type="PANTHER" id="PTHR33619">
    <property type="entry name" value="POLYSACCHARIDE EXPORT PROTEIN GFCE-RELATED"/>
    <property type="match status" value="1"/>
</dbReference>
<organism evidence="18 19">
    <name type="scientific">Kingella kingae</name>
    <dbReference type="NCBI Taxonomy" id="504"/>
    <lineage>
        <taxon>Bacteria</taxon>
        <taxon>Pseudomonadati</taxon>
        <taxon>Pseudomonadota</taxon>
        <taxon>Betaproteobacteria</taxon>
        <taxon>Neisseriales</taxon>
        <taxon>Neisseriaceae</taxon>
        <taxon>Kingella</taxon>
    </lineage>
</organism>
<keyword evidence="5" id="KW-0762">Sugar transport</keyword>
<dbReference type="InterPro" id="IPR003715">
    <property type="entry name" value="Poly_export_N"/>
</dbReference>
<evidence type="ECO:0000259" key="17">
    <source>
        <dbReference type="Pfam" id="PF22461"/>
    </source>
</evidence>
<name>A0AAX2IZU0_KINKI</name>
<evidence type="ECO:0000256" key="10">
    <source>
        <dbReference type="ARBA" id="ARBA00023114"/>
    </source>
</evidence>
<evidence type="ECO:0000256" key="13">
    <source>
        <dbReference type="ARBA" id="ARBA00023237"/>
    </source>
</evidence>
<keyword evidence="10" id="KW-0626">Porin</keyword>
<keyword evidence="9" id="KW-0406">Ion transport</keyword>
<gene>
    <name evidence="18" type="ORF">NCTC10529_00054</name>
</gene>
<dbReference type="EMBL" id="LS483426">
    <property type="protein sequence ID" value="SQH23910.1"/>
    <property type="molecule type" value="Genomic_DNA"/>
</dbReference>
<keyword evidence="11" id="KW-0472">Membrane</keyword>
<feature type="chain" id="PRO_5043432782" evidence="15">
    <location>
        <begin position="24"/>
        <end position="396"/>
    </location>
</feature>
<keyword evidence="13" id="KW-0998">Cell outer membrane</keyword>
<dbReference type="GO" id="GO:0006811">
    <property type="term" value="P:monoatomic ion transport"/>
    <property type="evidence" value="ECO:0007669"/>
    <property type="project" value="UniProtKB-KW"/>
</dbReference>
<dbReference type="Pfam" id="PF02563">
    <property type="entry name" value="Poly_export"/>
    <property type="match status" value="1"/>
</dbReference>
<evidence type="ECO:0000313" key="19">
    <source>
        <dbReference type="Proteomes" id="UP000248598"/>
    </source>
</evidence>
<evidence type="ECO:0000259" key="16">
    <source>
        <dbReference type="Pfam" id="PF02563"/>
    </source>
</evidence>
<keyword evidence="4" id="KW-1134">Transmembrane beta strand</keyword>
<proteinExistence type="inferred from homology"/>
<evidence type="ECO:0000256" key="4">
    <source>
        <dbReference type="ARBA" id="ARBA00022452"/>
    </source>
</evidence>